<dbReference type="OrthoDB" id="5588846at2759"/>
<evidence type="ECO:0000256" key="1">
    <source>
        <dbReference type="SAM" id="SignalP"/>
    </source>
</evidence>
<keyword evidence="3" id="KW-1185">Reference proteome</keyword>
<feature type="signal peptide" evidence="1">
    <location>
        <begin position="1"/>
        <end position="24"/>
    </location>
</feature>
<dbReference type="Proteomes" id="UP000030744">
    <property type="component" value="Unassembled WGS sequence"/>
</dbReference>
<sequence length="190" mass="19903">MMKRPPMATAANLFLLLLLSFTAAQIAAAAQQEQQQQQPITFGSAIALVHEASGHKLYSGKISWGSASAGQAVVSASSGSEGPESVFIVECANEKDVWRAGAPVKLKNLLLGSALQASKQHVFSYNNCGRGCPIASHLEVSVLKDDSELTTAAPDKTKATAVSGFAFVVLKAKDTAASLPQEELTSFILV</sequence>
<organism evidence="2 3">
    <name type="scientific">Eimeria mitis</name>
    <dbReference type="NCBI Taxonomy" id="44415"/>
    <lineage>
        <taxon>Eukaryota</taxon>
        <taxon>Sar</taxon>
        <taxon>Alveolata</taxon>
        <taxon>Apicomplexa</taxon>
        <taxon>Conoidasida</taxon>
        <taxon>Coccidia</taxon>
        <taxon>Eucoccidiorida</taxon>
        <taxon>Eimeriorina</taxon>
        <taxon>Eimeriidae</taxon>
        <taxon>Eimeria</taxon>
    </lineage>
</organism>
<dbReference type="GeneID" id="25376181"/>
<reference evidence="2" key="1">
    <citation type="submission" date="2013-10" db="EMBL/GenBank/DDBJ databases">
        <title>Genomic analysis of the causative agents of coccidiosis in chickens.</title>
        <authorList>
            <person name="Reid A.J."/>
            <person name="Blake D."/>
            <person name="Billington K."/>
            <person name="Browne H."/>
            <person name="Dunn M."/>
            <person name="Hung S."/>
            <person name="Kawahara F."/>
            <person name="Miranda-Saavedra D."/>
            <person name="Mourier T."/>
            <person name="Nagra H."/>
            <person name="Otto T.D."/>
            <person name="Rawlings N."/>
            <person name="Sanchez A."/>
            <person name="Sanders M."/>
            <person name="Subramaniam C."/>
            <person name="Tay Y."/>
            <person name="Dear P."/>
            <person name="Doerig C."/>
            <person name="Gruber A."/>
            <person name="Parkinson J."/>
            <person name="Shirley M."/>
            <person name="Wan K.L."/>
            <person name="Berriman M."/>
            <person name="Tomley F."/>
            <person name="Pain A."/>
        </authorList>
    </citation>
    <scope>NUCLEOTIDE SEQUENCE [LARGE SCALE GENOMIC DNA]</scope>
    <source>
        <strain evidence="2">Houghton</strain>
    </source>
</reference>
<evidence type="ECO:0000313" key="3">
    <source>
        <dbReference type="Proteomes" id="UP000030744"/>
    </source>
</evidence>
<dbReference type="RefSeq" id="XP_013354920.1">
    <property type="nucleotide sequence ID" value="XM_013499466.1"/>
</dbReference>
<dbReference type="SUPFAM" id="SSF82109">
    <property type="entry name" value="MIR domain"/>
    <property type="match status" value="1"/>
</dbReference>
<dbReference type="AlphaFoldDB" id="U6K3R5"/>
<protein>
    <submittedName>
        <fullName evidence="2">Uncharacterized protein</fullName>
    </submittedName>
</protein>
<proteinExistence type="predicted"/>
<dbReference type="VEuPathDB" id="ToxoDB:EMH_0012180"/>
<feature type="chain" id="PRO_5004672935" evidence="1">
    <location>
        <begin position="25"/>
        <end position="190"/>
    </location>
</feature>
<dbReference type="EMBL" id="HG684093">
    <property type="protein sequence ID" value="CDJ32355.1"/>
    <property type="molecule type" value="Genomic_DNA"/>
</dbReference>
<evidence type="ECO:0000313" key="2">
    <source>
        <dbReference type="EMBL" id="CDJ32355.1"/>
    </source>
</evidence>
<accession>U6K3R5</accession>
<gene>
    <name evidence="2" type="ORF">EMH_0012180</name>
</gene>
<dbReference type="InterPro" id="IPR036300">
    <property type="entry name" value="MIR_dom_sf"/>
</dbReference>
<reference evidence="2" key="2">
    <citation type="submission" date="2013-10" db="EMBL/GenBank/DDBJ databases">
        <authorList>
            <person name="Aslett M."/>
        </authorList>
    </citation>
    <scope>NUCLEOTIDE SEQUENCE [LARGE SCALE GENOMIC DNA]</scope>
    <source>
        <strain evidence="2">Houghton</strain>
    </source>
</reference>
<name>U6K3R5_9EIME</name>
<dbReference type="Gene3D" id="2.80.10.50">
    <property type="match status" value="1"/>
</dbReference>
<keyword evidence="1" id="KW-0732">Signal</keyword>